<dbReference type="GO" id="GO:0003676">
    <property type="term" value="F:nucleic acid binding"/>
    <property type="evidence" value="ECO:0007669"/>
    <property type="project" value="InterPro"/>
</dbReference>
<dbReference type="EMBL" id="KJ616405">
    <property type="protein sequence ID" value="AIF77114.1"/>
    <property type="molecule type" value="Genomic_DNA"/>
</dbReference>
<name>A0A075M950_ACIPI</name>
<keyword evidence="1" id="KW-0614">Plasmid</keyword>
<dbReference type="SUPFAM" id="SSF53098">
    <property type="entry name" value="Ribonuclease H-like"/>
    <property type="match status" value="1"/>
</dbReference>
<evidence type="ECO:0008006" key="2">
    <source>
        <dbReference type="Google" id="ProtNLM"/>
    </source>
</evidence>
<dbReference type="InterPro" id="IPR036397">
    <property type="entry name" value="RNaseH_sf"/>
</dbReference>
<dbReference type="InterPro" id="IPR012337">
    <property type="entry name" value="RNaseH-like_sf"/>
</dbReference>
<reference evidence="1" key="1">
    <citation type="submission" date="2014-03" db="EMBL/GenBank/DDBJ databases">
        <authorList>
            <person name="Huang T.-W."/>
            <person name="Lai J.-F."/>
            <person name="Liao T.-L."/>
            <person name="Lin A.-C."/>
            <person name="Chen Y.-T."/>
            <person name="Tsai S.-F."/>
            <person name="Lauderdale T.-L."/>
        </authorList>
    </citation>
    <scope>NUCLEOTIDE SEQUENCE</scope>
    <source>
        <strain evidence="1">MS32</strain>
        <plasmid evidence="1">pMS32-1</plasmid>
    </source>
</reference>
<dbReference type="Gene3D" id="3.30.420.10">
    <property type="entry name" value="Ribonuclease H-like superfamily/Ribonuclease H"/>
    <property type="match status" value="1"/>
</dbReference>
<protein>
    <recommendedName>
        <fullName evidence="2">Integrase catalytic domain-containing protein</fullName>
    </recommendedName>
</protein>
<proteinExistence type="predicted"/>
<geneLocation type="plasmid" evidence="1">
    <name>pMS32-1</name>
</geneLocation>
<sequence>MFYTTFIIDVFSRAIVEWKVSTRMTTDMVVNALAKAVNGSYKIAMIKYFKSRLARFSRCTNATVN</sequence>
<dbReference type="AlphaFoldDB" id="A0A075M950"/>
<evidence type="ECO:0000313" key="1">
    <source>
        <dbReference type="EMBL" id="AIF77114.1"/>
    </source>
</evidence>
<accession>A0A075M950</accession>
<organism evidence="1">
    <name type="scientific">Acinetobacter pittii</name>
    <name type="common">Acinetobacter genomosp. 3</name>
    <dbReference type="NCBI Taxonomy" id="48296"/>
    <lineage>
        <taxon>Bacteria</taxon>
        <taxon>Pseudomonadati</taxon>
        <taxon>Pseudomonadota</taxon>
        <taxon>Gammaproteobacteria</taxon>
        <taxon>Moraxellales</taxon>
        <taxon>Moraxellaceae</taxon>
        <taxon>Acinetobacter</taxon>
        <taxon>Acinetobacter calcoaceticus/baumannii complex</taxon>
    </lineage>
</organism>